<reference evidence="1 2" key="1">
    <citation type="submission" date="2021-06" db="EMBL/GenBank/DDBJ databases">
        <authorList>
            <person name="Palmer J.M."/>
        </authorList>
    </citation>
    <scope>NUCLEOTIDE SEQUENCE [LARGE SCALE GENOMIC DNA]</scope>
    <source>
        <strain evidence="1 2">GA_2019</strain>
        <tissue evidence="1">Muscle</tissue>
    </source>
</reference>
<comment type="caution">
    <text evidence="1">The sequence shown here is derived from an EMBL/GenBank/DDBJ whole genome shotgun (WGS) entry which is preliminary data.</text>
</comment>
<evidence type="ECO:0000313" key="1">
    <source>
        <dbReference type="EMBL" id="MEQ2169834.1"/>
    </source>
</evidence>
<evidence type="ECO:0000313" key="2">
    <source>
        <dbReference type="Proteomes" id="UP001476798"/>
    </source>
</evidence>
<dbReference type="EMBL" id="JAHRIO010034233">
    <property type="protein sequence ID" value="MEQ2169834.1"/>
    <property type="molecule type" value="Genomic_DNA"/>
</dbReference>
<protein>
    <submittedName>
        <fullName evidence="1">Uncharacterized protein</fullName>
    </submittedName>
</protein>
<name>A0ABV0NEL9_9TELE</name>
<sequence length="218" mass="24403">MFKDDTALPAITKINKVAVITDGDHVTKITLFEEMASKICEAKNYVMRGYRLRGASPPYHILVTKNTAFFRSSPVVCRDGLMEEAKALLYPPVKHQSMFLYGEKLPGKLEVATHCRVTHLRPSPDAEGRRLQSTSFSKIEMVTTMEEAEGVEVVGVMDGGTKGMLEVLLANGKSYEVGEELWRPFEEVLEKEKLFVNLILKNNQITGIKALQGRPTEE</sequence>
<dbReference type="Proteomes" id="UP001476798">
    <property type="component" value="Unassembled WGS sequence"/>
</dbReference>
<accession>A0ABV0NEL9</accession>
<gene>
    <name evidence="1" type="ORF">GOODEAATRI_029212</name>
</gene>
<proteinExistence type="predicted"/>
<keyword evidence="2" id="KW-1185">Reference proteome</keyword>
<organism evidence="1 2">
    <name type="scientific">Goodea atripinnis</name>
    <dbReference type="NCBI Taxonomy" id="208336"/>
    <lineage>
        <taxon>Eukaryota</taxon>
        <taxon>Metazoa</taxon>
        <taxon>Chordata</taxon>
        <taxon>Craniata</taxon>
        <taxon>Vertebrata</taxon>
        <taxon>Euteleostomi</taxon>
        <taxon>Actinopterygii</taxon>
        <taxon>Neopterygii</taxon>
        <taxon>Teleostei</taxon>
        <taxon>Neoteleostei</taxon>
        <taxon>Acanthomorphata</taxon>
        <taxon>Ovalentaria</taxon>
        <taxon>Atherinomorphae</taxon>
        <taxon>Cyprinodontiformes</taxon>
        <taxon>Goodeidae</taxon>
        <taxon>Goodea</taxon>
    </lineage>
</organism>